<comment type="caution">
    <text evidence="10">The sequence shown here is derived from an EMBL/GenBank/DDBJ whole genome shotgun (WGS) entry which is preliminary data.</text>
</comment>
<dbReference type="CDD" id="cd12935">
    <property type="entry name" value="LEM_like"/>
    <property type="match status" value="1"/>
</dbReference>
<dbReference type="Proteomes" id="UP000809789">
    <property type="component" value="Unassembled WGS sequence"/>
</dbReference>
<evidence type="ECO:0000256" key="3">
    <source>
        <dbReference type="ARBA" id="ARBA00022692"/>
    </source>
</evidence>
<dbReference type="AlphaFoldDB" id="A0A8K0L547"/>
<dbReference type="Pfam" id="PF12949">
    <property type="entry name" value="HeH"/>
    <property type="match status" value="1"/>
</dbReference>
<evidence type="ECO:0000256" key="4">
    <source>
        <dbReference type="ARBA" id="ARBA00022989"/>
    </source>
</evidence>
<protein>
    <recommendedName>
        <fullName evidence="12">Inner nuclear membrane protein SRC1</fullName>
    </recommendedName>
</protein>
<keyword evidence="11" id="KW-1185">Reference proteome</keyword>
<proteinExistence type="predicted"/>
<keyword evidence="5" id="KW-0472">Membrane</keyword>
<feature type="compositionally biased region" description="Polar residues" evidence="7">
    <location>
        <begin position="227"/>
        <end position="241"/>
    </location>
</feature>
<feature type="domain" description="HeH/LEM" evidence="9">
    <location>
        <begin position="15"/>
        <end position="49"/>
    </location>
</feature>
<evidence type="ECO:0000313" key="11">
    <source>
        <dbReference type="Proteomes" id="UP000809789"/>
    </source>
</evidence>
<feature type="compositionally biased region" description="Polar residues" evidence="7">
    <location>
        <begin position="643"/>
        <end position="654"/>
    </location>
</feature>
<dbReference type="PANTHER" id="PTHR47808">
    <property type="entry name" value="INNER NUCLEAR MEMBRANE PROTEIN HEH2-RELATED"/>
    <property type="match status" value="1"/>
</dbReference>
<comment type="subcellular location">
    <subcellularLocation>
        <location evidence="1">Nucleus inner membrane</location>
    </subcellularLocation>
</comment>
<evidence type="ECO:0000256" key="7">
    <source>
        <dbReference type="SAM" id="MobiDB-lite"/>
    </source>
</evidence>
<feature type="region of interest" description="Disordered" evidence="7">
    <location>
        <begin position="85"/>
        <end position="261"/>
    </location>
</feature>
<dbReference type="GO" id="GO:0005783">
    <property type="term" value="C:endoplasmic reticulum"/>
    <property type="evidence" value="ECO:0007669"/>
    <property type="project" value="TreeGrafter"/>
</dbReference>
<dbReference type="InterPro" id="IPR025856">
    <property type="entry name" value="HeH/LEM_domain"/>
</dbReference>
<name>A0A8K0L547_9PEZI</name>
<keyword evidence="4" id="KW-1133">Transmembrane helix</keyword>
<keyword evidence="3" id="KW-0812">Transmembrane</keyword>
<evidence type="ECO:0000259" key="9">
    <source>
        <dbReference type="Pfam" id="PF12949"/>
    </source>
</evidence>
<dbReference type="InterPro" id="IPR018996">
    <property type="entry name" value="Man1/Src1-like_C"/>
</dbReference>
<gene>
    <name evidence="10" type="ORF">KVT40_002955</name>
</gene>
<dbReference type="EMBL" id="JAESVG020000003">
    <property type="protein sequence ID" value="KAG8629090.1"/>
    <property type="molecule type" value="Genomic_DNA"/>
</dbReference>
<dbReference type="InterPro" id="IPR041885">
    <property type="entry name" value="MAN1_winged_helix_dom"/>
</dbReference>
<evidence type="ECO:0008006" key="12">
    <source>
        <dbReference type="Google" id="ProtNLM"/>
    </source>
</evidence>
<dbReference type="Gene3D" id="1.10.10.1180">
    <property type="entry name" value="MAN1, winged-helix domain"/>
    <property type="match status" value="1"/>
</dbReference>
<dbReference type="OrthoDB" id="2503928at2759"/>
<organism evidence="10 11">
    <name type="scientific">Elsinoe batatas</name>
    <dbReference type="NCBI Taxonomy" id="2601811"/>
    <lineage>
        <taxon>Eukaryota</taxon>
        <taxon>Fungi</taxon>
        <taxon>Dikarya</taxon>
        <taxon>Ascomycota</taxon>
        <taxon>Pezizomycotina</taxon>
        <taxon>Dothideomycetes</taxon>
        <taxon>Dothideomycetidae</taxon>
        <taxon>Myriangiales</taxon>
        <taxon>Elsinoaceae</taxon>
        <taxon>Elsinoe</taxon>
    </lineage>
</organism>
<dbReference type="Pfam" id="PF09402">
    <property type="entry name" value="MSC"/>
    <property type="match status" value="1"/>
</dbReference>
<feature type="domain" description="Man1/Src1-like C-terminal" evidence="8">
    <location>
        <begin position="299"/>
        <end position="616"/>
    </location>
</feature>
<dbReference type="GO" id="GO:0005637">
    <property type="term" value="C:nuclear inner membrane"/>
    <property type="evidence" value="ECO:0007669"/>
    <property type="project" value="UniProtKB-SubCell"/>
</dbReference>
<dbReference type="GO" id="GO:0071763">
    <property type="term" value="P:nuclear membrane organization"/>
    <property type="evidence" value="ECO:0007669"/>
    <property type="project" value="TreeGrafter"/>
</dbReference>
<evidence type="ECO:0000256" key="1">
    <source>
        <dbReference type="ARBA" id="ARBA00004540"/>
    </source>
</evidence>
<feature type="compositionally biased region" description="Low complexity" evidence="7">
    <location>
        <begin position="117"/>
        <end position="135"/>
    </location>
</feature>
<evidence type="ECO:0000256" key="5">
    <source>
        <dbReference type="ARBA" id="ARBA00023136"/>
    </source>
</evidence>
<feature type="compositionally biased region" description="Basic and acidic residues" evidence="7">
    <location>
        <begin position="655"/>
        <end position="665"/>
    </location>
</feature>
<accession>A0A8K0L547</accession>
<feature type="region of interest" description="Disordered" evidence="7">
    <location>
        <begin position="623"/>
        <end position="674"/>
    </location>
</feature>
<dbReference type="InterPro" id="IPR044780">
    <property type="entry name" value="Heh2/Src1"/>
</dbReference>
<feature type="region of interest" description="Disordered" evidence="7">
    <location>
        <begin position="60"/>
        <end position="79"/>
    </location>
</feature>
<dbReference type="Gene3D" id="1.10.720.30">
    <property type="entry name" value="SAP domain"/>
    <property type="match status" value="1"/>
</dbReference>
<dbReference type="GO" id="GO:0034399">
    <property type="term" value="C:nuclear periphery"/>
    <property type="evidence" value="ECO:0007669"/>
    <property type="project" value="TreeGrafter"/>
</dbReference>
<dbReference type="InterPro" id="IPR036361">
    <property type="entry name" value="SAP_dom_sf"/>
</dbReference>
<keyword evidence="6" id="KW-0539">Nucleus</keyword>
<sequence>MADDGYEYLEPGFDPASFTVPKLRSILVTHNVSYPASAKKPDLINLFNQNILPQAKKLREQQNRIRRTSKGIVSVSPGGNAIDKRQEYVEEDELPPLETPARKSSRRSGRASTEDISAATPRTSRSTRQSTAPPTGVRGSMKPVSSFDGTVEALEVPKPRTTRKSVSPAAEETRGDESPFTQDNPFQKGSPPPTARSKSGSRRRTTMGQTYEEDRHKTRDSRRKTEGYTNGALQKALTKSKTPAPGVKQESDDDIQPGEEFTPDQQLELDTALAGDRALVRRPQKRRSGAAKAAPWSIFVALLGGVATVWRQEKLAVGYCGIGSPSPAVGGVEIPEWASAIRPQCEPCPQHAYCYADLKTVCEPDFVLTPHPLSLGGVIPLPPTCEPDGEKARRVKAVADFAVEKELREHNAKYECGEVKSAEVPVEDLKTAVSSKRSRKMSDREFDELWESALGEIVGREEVVSGSDGSRALLRSTSLARVPFSCAVRRSLHAALRQHLPKLVAVIILSVSAVYGKHALTVRKSTSSRAKILAGSALEKLAWQASVHAEDPVAYPESYISMVALRDDVLRQEFNVKERGRLWEVVKRLVEGNANVRSMVREGRAGEVSRVWEWIGAVQRIESPDGRRGSTRFSLGGPGRITGPSTPQAGYTTDQGEKSDVEVSRWTEGNTSYF</sequence>
<evidence type="ECO:0000313" key="10">
    <source>
        <dbReference type="EMBL" id="KAG8629090.1"/>
    </source>
</evidence>
<dbReference type="PANTHER" id="PTHR47808:SF2">
    <property type="entry name" value="LEM DOMAIN-CONTAINING PROTEIN 2"/>
    <property type="match status" value="1"/>
</dbReference>
<evidence type="ECO:0000256" key="6">
    <source>
        <dbReference type="ARBA" id="ARBA00023242"/>
    </source>
</evidence>
<evidence type="ECO:0000259" key="8">
    <source>
        <dbReference type="Pfam" id="PF09402"/>
    </source>
</evidence>
<keyword evidence="2" id="KW-0597">Phosphoprotein</keyword>
<dbReference type="GO" id="GO:0003682">
    <property type="term" value="F:chromatin binding"/>
    <property type="evidence" value="ECO:0007669"/>
    <property type="project" value="InterPro"/>
</dbReference>
<evidence type="ECO:0000256" key="2">
    <source>
        <dbReference type="ARBA" id="ARBA00022553"/>
    </source>
</evidence>
<reference evidence="10" key="1">
    <citation type="submission" date="2021-07" db="EMBL/GenBank/DDBJ databases">
        <title>Elsinoe batatas strain:CRI-CJ2 Genome sequencing and assembly.</title>
        <authorList>
            <person name="Huang L."/>
        </authorList>
    </citation>
    <scope>NUCLEOTIDE SEQUENCE</scope>
    <source>
        <strain evidence="10">CRI-CJ2</strain>
    </source>
</reference>